<protein>
    <submittedName>
        <fullName evidence="1">Uncharacterized protein</fullName>
    </submittedName>
</protein>
<name>A0A9Q3PS65_9BASI</name>
<dbReference type="EMBL" id="AVOT02089536">
    <property type="protein sequence ID" value="MBW0572134.1"/>
    <property type="molecule type" value="Genomic_DNA"/>
</dbReference>
<organism evidence="1 2">
    <name type="scientific">Austropuccinia psidii MF-1</name>
    <dbReference type="NCBI Taxonomy" id="1389203"/>
    <lineage>
        <taxon>Eukaryota</taxon>
        <taxon>Fungi</taxon>
        <taxon>Dikarya</taxon>
        <taxon>Basidiomycota</taxon>
        <taxon>Pucciniomycotina</taxon>
        <taxon>Pucciniomycetes</taxon>
        <taxon>Pucciniales</taxon>
        <taxon>Sphaerophragmiaceae</taxon>
        <taxon>Austropuccinia</taxon>
    </lineage>
</organism>
<dbReference type="Proteomes" id="UP000765509">
    <property type="component" value="Unassembled WGS sequence"/>
</dbReference>
<accession>A0A9Q3PS65</accession>
<evidence type="ECO:0000313" key="1">
    <source>
        <dbReference type="EMBL" id="MBW0572134.1"/>
    </source>
</evidence>
<evidence type="ECO:0000313" key="2">
    <source>
        <dbReference type="Proteomes" id="UP000765509"/>
    </source>
</evidence>
<sequence>MKPQPPVHALYNPYQKYIKPDISLDNKPKYSSQYQDGDNMTYSEKEELKQLPFASIWAEFSGVGEYDHIELIDYIDRLLIAVARINDY</sequence>
<comment type="caution">
    <text evidence="1">The sequence shown here is derived from an EMBL/GenBank/DDBJ whole genome shotgun (WGS) entry which is preliminary data.</text>
</comment>
<dbReference type="AlphaFoldDB" id="A0A9Q3PS65"/>
<gene>
    <name evidence="1" type="ORF">O181_111849</name>
</gene>
<reference evidence="1" key="1">
    <citation type="submission" date="2021-03" db="EMBL/GenBank/DDBJ databases">
        <title>Draft genome sequence of rust myrtle Austropuccinia psidii MF-1, a brazilian biotype.</title>
        <authorList>
            <person name="Quecine M.C."/>
            <person name="Pachon D.M.R."/>
            <person name="Bonatelli M.L."/>
            <person name="Correr F.H."/>
            <person name="Franceschini L.M."/>
            <person name="Leite T.F."/>
            <person name="Margarido G.R.A."/>
            <person name="Almeida C.A."/>
            <person name="Ferrarezi J.A."/>
            <person name="Labate C.A."/>
        </authorList>
    </citation>
    <scope>NUCLEOTIDE SEQUENCE</scope>
    <source>
        <strain evidence="1">MF-1</strain>
    </source>
</reference>
<proteinExistence type="predicted"/>
<dbReference type="OrthoDB" id="2507294at2759"/>
<keyword evidence="2" id="KW-1185">Reference proteome</keyword>